<reference evidence="2 3" key="1">
    <citation type="submission" date="2015-09" db="EMBL/GenBank/DDBJ databases">
        <title>Draft genome sequence of Hydrogenibacillus schlegelii DSM 2000.</title>
        <authorList>
            <person name="Hemp J."/>
        </authorList>
    </citation>
    <scope>NUCLEOTIDE SEQUENCE [LARGE SCALE GENOMIC DNA]</scope>
    <source>
        <strain evidence="2 3">MA 48</strain>
    </source>
</reference>
<dbReference type="EMBL" id="JXBB01000003">
    <property type="protein sequence ID" value="OAR05196.1"/>
    <property type="molecule type" value="Genomic_DNA"/>
</dbReference>
<dbReference type="Pfam" id="PF00903">
    <property type="entry name" value="Glyoxalase"/>
    <property type="match status" value="2"/>
</dbReference>
<organism evidence="2 3">
    <name type="scientific">Hydrogenibacillus schlegelii</name>
    <name type="common">Bacillus schlegelii</name>
    <dbReference type="NCBI Taxonomy" id="1484"/>
    <lineage>
        <taxon>Bacteria</taxon>
        <taxon>Bacillati</taxon>
        <taxon>Bacillota</taxon>
        <taxon>Bacilli</taxon>
        <taxon>Bacillales</taxon>
        <taxon>Bacillales Family X. Incertae Sedis</taxon>
        <taxon>Hydrogenibacillus</taxon>
    </lineage>
</organism>
<dbReference type="SUPFAM" id="SSF54593">
    <property type="entry name" value="Glyoxalase/Bleomycin resistance protein/Dihydroxybiphenyl dioxygenase"/>
    <property type="match status" value="1"/>
</dbReference>
<feature type="domain" description="VOC" evidence="1">
    <location>
        <begin position="140"/>
        <end position="262"/>
    </location>
</feature>
<evidence type="ECO:0000259" key="1">
    <source>
        <dbReference type="PROSITE" id="PS51819"/>
    </source>
</evidence>
<dbReference type="Proteomes" id="UP000243024">
    <property type="component" value="Unassembled WGS sequence"/>
</dbReference>
<dbReference type="Gene3D" id="3.10.180.10">
    <property type="entry name" value="2,3-Dihydroxybiphenyl 1,2-Dioxygenase, domain 1"/>
    <property type="match status" value="2"/>
</dbReference>
<dbReference type="PROSITE" id="PS51819">
    <property type="entry name" value="VOC"/>
    <property type="match status" value="2"/>
</dbReference>
<proteinExistence type="predicted"/>
<name>A0A179IR74_HYDSH</name>
<dbReference type="InterPro" id="IPR004360">
    <property type="entry name" value="Glyas_Fos-R_dOase_dom"/>
</dbReference>
<dbReference type="RefSeq" id="WP_066198407.1">
    <property type="nucleotide sequence ID" value="NZ_CBCSAS010000022.1"/>
</dbReference>
<dbReference type="STRING" id="1484.SA87_05350"/>
<dbReference type="InterPro" id="IPR029068">
    <property type="entry name" value="Glyas_Bleomycin-R_OHBP_Dase"/>
</dbReference>
<feature type="domain" description="VOC" evidence="1">
    <location>
        <begin position="5"/>
        <end position="116"/>
    </location>
</feature>
<comment type="caution">
    <text evidence="2">The sequence shown here is derived from an EMBL/GenBank/DDBJ whole genome shotgun (WGS) entry which is preliminary data.</text>
</comment>
<dbReference type="InterPro" id="IPR037523">
    <property type="entry name" value="VOC_core"/>
</dbReference>
<keyword evidence="3" id="KW-1185">Reference proteome</keyword>
<evidence type="ECO:0000313" key="3">
    <source>
        <dbReference type="Proteomes" id="UP000243024"/>
    </source>
</evidence>
<accession>A0A179IR74</accession>
<sequence>MAIQKVAHAHLRVSDTGKALAFYEEVVGLKEVHKSGDVIYLGLGADDNYDLAIAPGGTGVERFAFQVDSEIDLEHYAKRLQDRGVSVSEVKTDDPGVTGGIRFRLPSGHTMELVLVADRPTYLHPVFTHVKRTRGFAPLDVDHITLQVPVPKLRETAEFLRDVLDFYISDIFQPAPDVWGAVWTRVGEYHHDMALIGGENPSETLNHLAWQMDGIEHVKKALDYLGQHQIALETGPGRHGVGGNIFAYFWEPGGNRFELSAEMPRTVDRQAPPKIWDNFPKAFSAWGQLPPESFAKGS</sequence>
<dbReference type="PANTHER" id="PTHR36113">
    <property type="entry name" value="LYASE, PUTATIVE-RELATED-RELATED"/>
    <property type="match status" value="1"/>
</dbReference>
<dbReference type="OrthoDB" id="192739at2"/>
<dbReference type="AlphaFoldDB" id="A0A179IR74"/>
<protein>
    <recommendedName>
        <fullName evidence="1">VOC domain-containing protein</fullName>
    </recommendedName>
</protein>
<dbReference type="InterPro" id="IPR051332">
    <property type="entry name" value="Fosfomycin_Res_Enzymes"/>
</dbReference>
<gene>
    <name evidence="2" type="ORF">SA87_05350</name>
</gene>
<evidence type="ECO:0000313" key="2">
    <source>
        <dbReference type="EMBL" id="OAR05196.1"/>
    </source>
</evidence>
<dbReference type="CDD" id="cd08343">
    <property type="entry name" value="ED_TypeI_classII_C"/>
    <property type="match status" value="1"/>
</dbReference>
<dbReference type="PANTHER" id="PTHR36113:SF1">
    <property type="entry name" value="GLYOXALASE_BLEOMYCIN RESISTANCE PROTEIN_DIOXYGENASE"/>
    <property type="match status" value="1"/>
</dbReference>